<proteinExistence type="predicted"/>
<name>A0A9Q1HK49_HOLLE</name>
<gene>
    <name evidence="1" type="ORF">HOLleu_01212</name>
</gene>
<evidence type="ECO:0000313" key="1">
    <source>
        <dbReference type="EMBL" id="KAJ8048765.1"/>
    </source>
</evidence>
<comment type="caution">
    <text evidence="1">The sequence shown here is derived from an EMBL/GenBank/DDBJ whole genome shotgun (WGS) entry which is preliminary data.</text>
</comment>
<reference evidence="1" key="1">
    <citation type="submission" date="2021-10" db="EMBL/GenBank/DDBJ databases">
        <title>Tropical sea cucumber genome reveals ecological adaptation and Cuvierian tubules defense mechanism.</title>
        <authorList>
            <person name="Chen T."/>
        </authorList>
    </citation>
    <scope>NUCLEOTIDE SEQUENCE</scope>
    <source>
        <strain evidence="1">Nanhai2018</strain>
        <tissue evidence="1">Muscle</tissue>
    </source>
</reference>
<keyword evidence="2" id="KW-1185">Reference proteome</keyword>
<dbReference type="Proteomes" id="UP001152320">
    <property type="component" value="Chromosome 1"/>
</dbReference>
<evidence type="ECO:0000313" key="2">
    <source>
        <dbReference type="Proteomes" id="UP001152320"/>
    </source>
</evidence>
<accession>A0A9Q1HK49</accession>
<dbReference type="OrthoDB" id="5979489at2759"/>
<sequence length="84" mass="9707">MALVHNHSCECAKSELDLFTIPPTQTSIERGDWKEYRPLSTNNTGGPIEFFVSGSGEEYIDLDQTQLYVRAKITKKRRIFSKRR</sequence>
<dbReference type="AlphaFoldDB" id="A0A9Q1HK49"/>
<organism evidence="1 2">
    <name type="scientific">Holothuria leucospilota</name>
    <name type="common">Black long sea cucumber</name>
    <name type="synonym">Mertensiothuria leucospilota</name>
    <dbReference type="NCBI Taxonomy" id="206669"/>
    <lineage>
        <taxon>Eukaryota</taxon>
        <taxon>Metazoa</taxon>
        <taxon>Echinodermata</taxon>
        <taxon>Eleutherozoa</taxon>
        <taxon>Echinozoa</taxon>
        <taxon>Holothuroidea</taxon>
        <taxon>Aspidochirotacea</taxon>
        <taxon>Aspidochirotida</taxon>
        <taxon>Holothuriidae</taxon>
        <taxon>Holothuria</taxon>
    </lineage>
</organism>
<protein>
    <submittedName>
        <fullName evidence="1">Uncharacterized protein</fullName>
    </submittedName>
</protein>
<dbReference type="EMBL" id="JAIZAY010000001">
    <property type="protein sequence ID" value="KAJ8048765.1"/>
    <property type="molecule type" value="Genomic_DNA"/>
</dbReference>